<dbReference type="GO" id="GO:0032784">
    <property type="term" value="P:regulation of DNA-templated transcription elongation"/>
    <property type="evidence" value="ECO:0007669"/>
    <property type="project" value="InterPro"/>
</dbReference>
<organism evidence="4 5">
    <name type="scientific">Arabidopsis suecica</name>
    <name type="common">Swedish thale-cress</name>
    <name type="synonym">Cardaminopsis suecica</name>
    <dbReference type="NCBI Taxonomy" id="45249"/>
    <lineage>
        <taxon>Eukaryota</taxon>
        <taxon>Viridiplantae</taxon>
        <taxon>Streptophyta</taxon>
        <taxon>Embryophyta</taxon>
        <taxon>Tracheophyta</taxon>
        <taxon>Spermatophyta</taxon>
        <taxon>Magnoliopsida</taxon>
        <taxon>eudicotyledons</taxon>
        <taxon>Gunneridae</taxon>
        <taxon>Pentapetalae</taxon>
        <taxon>rosids</taxon>
        <taxon>malvids</taxon>
        <taxon>Brassicales</taxon>
        <taxon>Brassicaceae</taxon>
        <taxon>Camelineae</taxon>
        <taxon>Arabidopsis</taxon>
    </lineage>
</organism>
<sequence>MSHEENMMQELDDSNDEWLKELEEVLEDNEESKSTGRRLVKKSIPVPELVDEVDEDLNDDFMEPEDDFSDKVGKKRQRKKNESVLEKTKKQKQNSAEVQEMWDSITNDNNSKDGDKVVVKRPKKKDEDAEEIAKLFSLRKKKSKGDKNAMEIAMQVEQVMANLEIAVEDDVILNREGKPAINKLMKLPLLNETLSKKPLQAEFLDHGVLNLLKNWLEPLPDGSLPNINIRTAILMILNDFRIDLDQDCRKEQLIKSGLGKVIMFLSKSDEETTPNRRLANDLINKWGRIIYNKSTRYDNMFSQEELEEQRQILLRRQTKTAPKVSGTKARDFDTDLDLYVKPISKLGPWTGRARAKIPTALSMDFKIRPPPKVDKDPEPCAKWQMDKRHKKLTEKQKQRKIIRKKGMHAFKLSVDGRTMLKYL</sequence>
<evidence type="ECO:0000313" key="4">
    <source>
        <dbReference type="EMBL" id="KAG7546965.1"/>
    </source>
</evidence>
<dbReference type="Proteomes" id="UP000694251">
    <property type="component" value="Chromosome 12"/>
</dbReference>
<keyword evidence="1" id="KW-0539">Nucleus</keyword>
<evidence type="ECO:0000256" key="1">
    <source>
        <dbReference type="PROSITE-ProRule" id="PRU00649"/>
    </source>
</evidence>
<evidence type="ECO:0000256" key="2">
    <source>
        <dbReference type="SAM" id="MobiDB-lite"/>
    </source>
</evidence>
<feature type="domain" description="TFIIS N-terminal" evidence="3">
    <location>
        <begin position="210"/>
        <end position="293"/>
    </location>
</feature>
<feature type="compositionally biased region" description="Basic and acidic residues" evidence="2">
    <location>
        <begin position="110"/>
        <end position="124"/>
    </location>
</feature>
<dbReference type="GO" id="GO:0005634">
    <property type="term" value="C:nucleus"/>
    <property type="evidence" value="ECO:0007669"/>
    <property type="project" value="UniProtKB-SubCell"/>
</dbReference>
<keyword evidence="5" id="KW-1185">Reference proteome</keyword>
<comment type="caution">
    <text evidence="4">The sequence shown here is derived from an EMBL/GenBank/DDBJ whole genome shotgun (WGS) entry which is preliminary data.</text>
</comment>
<accession>A0A8T1YM58</accession>
<dbReference type="Pfam" id="PF08711">
    <property type="entry name" value="Med26"/>
    <property type="match status" value="1"/>
</dbReference>
<feature type="region of interest" description="Disordered" evidence="2">
    <location>
        <begin position="25"/>
        <end position="124"/>
    </location>
</feature>
<evidence type="ECO:0000313" key="5">
    <source>
        <dbReference type="Proteomes" id="UP000694251"/>
    </source>
</evidence>
<protein>
    <submittedName>
        <fullName evidence="4">Transcription factor IIS N-terminal</fullName>
    </submittedName>
</protein>
<dbReference type="PROSITE" id="PS51319">
    <property type="entry name" value="TFIIS_N"/>
    <property type="match status" value="1"/>
</dbReference>
<comment type="subcellular location">
    <subcellularLocation>
        <location evidence="1">Nucleus</location>
    </subcellularLocation>
</comment>
<dbReference type="GO" id="GO:0009742">
    <property type="term" value="P:brassinosteroid mediated signaling pathway"/>
    <property type="evidence" value="ECO:0007669"/>
    <property type="project" value="InterPro"/>
</dbReference>
<dbReference type="AlphaFoldDB" id="A0A8T1YM58"/>
<dbReference type="EMBL" id="JAEFBJ010000012">
    <property type="protein sequence ID" value="KAG7546965.1"/>
    <property type="molecule type" value="Genomic_DNA"/>
</dbReference>
<dbReference type="PANTHER" id="PTHR47350">
    <property type="entry name" value="PROTEIN IWS1 HOMOLOG 1"/>
    <property type="match status" value="1"/>
</dbReference>
<dbReference type="InterPro" id="IPR017923">
    <property type="entry name" value="TFIIS_N"/>
</dbReference>
<dbReference type="OrthoDB" id="21124at2759"/>
<gene>
    <name evidence="4" type="ORF">ISN44_As12g022600</name>
</gene>
<dbReference type="PANTHER" id="PTHR47350:SF5">
    <property type="entry name" value="PROTEIN IWS1 HOMOLOG 2"/>
    <property type="match status" value="1"/>
</dbReference>
<feature type="compositionally biased region" description="Acidic residues" evidence="2">
    <location>
        <begin position="49"/>
        <end position="68"/>
    </location>
</feature>
<proteinExistence type="predicted"/>
<dbReference type="InterPro" id="IPR044204">
    <property type="entry name" value="IWS1/2"/>
</dbReference>
<evidence type="ECO:0000259" key="3">
    <source>
        <dbReference type="PROSITE" id="PS51319"/>
    </source>
</evidence>
<reference evidence="4 5" key="1">
    <citation type="submission" date="2020-12" db="EMBL/GenBank/DDBJ databases">
        <title>Concerted genomic and epigenomic changes stabilize Arabidopsis allopolyploids.</title>
        <authorList>
            <person name="Chen Z."/>
        </authorList>
    </citation>
    <scope>NUCLEOTIDE SEQUENCE [LARGE SCALE GENOMIC DNA]</scope>
    <source>
        <strain evidence="4">As9502</strain>
        <tissue evidence="4">Leaf</tissue>
    </source>
</reference>
<name>A0A8T1YM58_ARASU</name>